<dbReference type="Proteomes" id="UP001589788">
    <property type="component" value="Unassembled WGS sequence"/>
</dbReference>
<evidence type="ECO:0000256" key="5">
    <source>
        <dbReference type="ARBA" id="ARBA00022694"/>
    </source>
</evidence>
<dbReference type="NCBIfam" id="TIGR00277">
    <property type="entry name" value="HDIG"/>
    <property type="match status" value="1"/>
</dbReference>
<dbReference type="EC" id="2.7.7.72" evidence="16"/>
<dbReference type="GO" id="GO:0004810">
    <property type="term" value="F:CCA tRNA nucleotidyltransferase activity"/>
    <property type="evidence" value="ECO:0007669"/>
    <property type="project" value="UniProtKB-EC"/>
</dbReference>
<dbReference type="SUPFAM" id="SSF81891">
    <property type="entry name" value="Poly A polymerase C-terminal region-like"/>
    <property type="match status" value="1"/>
</dbReference>
<feature type="domain" description="Poly A polymerase head" evidence="13">
    <location>
        <begin position="27"/>
        <end position="158"/>
    </location>
</feature>
<dbReference type="InterPro" id="IPR006674">
    <property type="entry name" value="HD_domain"/>
</dbReference>
<name>A0ABV6C2W6_9ACTN</name>
<dbReference type="RefSeq" id="WP_377786988.1">
    <property type="nucleotide sequence ID" value="NZ_JBHLYQ010000001.1"/>
</dbReference>
<evidence type="ECO:0000256" key="9">
    <source>
        <dbReference type="ARBA" id="ARBA00022842"/>
    </source>
</evidence>
<dbReference type="PANTHER" id="PTHR47545">
    <property type="entry name" value="MULTIFUNCTIONAL CCA PROTEIN"/>
    <property type="match status" value="1"/>
</dbReference>
<keyword evidence="6 16" id="KW-0548">Nucleotidyltransferase</keyword>
<keyword evidence="8" id="KW-0547">Nucleotide-binding</keyword>
<dbReference type="EMBL" id="JBHLYQ010000001">
    <property type="protein sequence ID" value="MFC0080607.1"/>
    <property type="molecule type" value="Genomic_DNA"/>
</dbReference>
<sequence length="510" mass="56600">MVPDRVARLVKFTAPLAERFGAAGHRLYLVGGSVRDLFLDRVGEERDLDFTTDARPETTERILRELADAVWLQGKAWGTIGARWRGRQLEVTTHRAEAYRPESRKPEVVFGDDVTVDLSRRDFTVNAMALRLPVAPDEEPELLDPYGGLADLAARRLRTPLAPEESFGDDPLRMLRAARFLAGLRLEPDPALVAAVRAMAARLAIVSVERVRDELNELLVLPKPSPGLAFLVGTGLAEQFLPELPALALEQDPIHRHKDVLAHTLAVVDKTSPDLLLRLAALLHDIGKPRTRAYGPDGVSFHHHDVVGARMARERLVALRYSAEDVEVVSRLVELHLRFHTYRLGWTDRAVRRYVRDAGPLLERLNELTRCDCTTRNAAKARALARRMDELEQRIAELRAREELDAIRPDLDGRQVMAHLGIPPGPLVGEALAFLLDLRLDEGPLGEEEARRRLDAWWAARRAADDAGGAAGEAARLVSPPASGDRDRQRRTPPPGPGPRRRGTAPAATS</sequence>
<dbReference type="InterPro" id="IPR006675">
    <property type="entry name" value="HDIG_dom"/>
</dbReference>
<evidence type="ECO:0000259" key="15">
    <source>
        <dbReference type="Pfam" id="PF12627"/>
    </source>
</evidence>
<dbReference type="CDD" id="cd05398">
    <property type="entry name" value="NT_ClassII-CCAase"/>
    <property type="match status" value="1"/>
</dbReference>
<keyword evidence="3" id="KW-0820">tRNA-binding</keyword>
<evidence type="ECO:0000256" key="4">
    <source>
        <dbReference type="ARBA" id="ARBA00022679"/>
    </source>
</evidence>
<feature type="compositionally biased region" description="Low complexity" evidence="12">
    <location>
        <begin position="465"/>
        <end position="477"/>
    </location>
</feature>
<dbReference type="Pfam" id="PF01743">
    <property type="entry name" value="PolyA_pol"/>
    <property type="match status" value="1"/>
</dbReference>
<reference evidence="16 17" key="1">
    <citation type="submission" date="2024-09" db="EMBL/GenBank/DDBJ databases">
        <authorList>
            <person name="Sun Q."/>
            <person name="Mori K."/>
        </authorList>
    </citation>
    <scope>NUCLEOTIDE SEQUENCE [LARGE SCALE GENOMIC DNA]</scope>
    <source>
        <strain evidence="16 17">JCM 15389</strain>
    </source>
</reference>
<keyword evidence="4 16" id="KW-0808">Transferase</keyword>
<keyword evidence="11" id="KW-0175">Coiled coil</keyword>
<keyword evidence="10" id="KW-0694">RNA-binding</keyword>
<dbReference type="SUPFAM" id="SSF81301">
    <property type="entry name" value="Nucleotidyltransferase"/>
    <property type="match status" value="1"/>
</dbReference>
<evidence type="ECO:0000256" key="11">
    <source>
        <dbReference type="SAM" id="Coils"/>
    </source>
</evidence>
<evidence type="ECO:0000256" key="2">
    <source>
        <dbReference type="ARBA" id="ARBA00007265"/>
    </source>
</evidence>
<comment type="caution">
    <text evidence="16">The sequence shown here is derived from an EMBL/GenBank/DDBJ whole genome shotgun (WGS) entry which is preliminary data.</text>
</comment>
<keyword evidence="9" id="KW-0460">Magnesium</keyword>
<dbReference type="InterPro" id="IPR014065">
    <property type="entry name" value="tRNA_adenylyltransferase"/>
</dbReference>
<evidence type="ECO:0000256" key="10">
    <source>
        <dbReference type="ARBA" id="ARBA00022884"/>
    </source>
</evidence>
<keyword evidence="17" id="KW-1185">Reference proteome</keyword>
<dbReference type="PANTHER" id="PTHR47545:SF2">
    <property type="entry name" value="CC-ADDING TRNA NUCLEOTIDYLTRANSFERASE"/>
    <property type="match status" value="1"/>
</dbReference>
<keyword evidence="7" id="KW-0479">Metal-binding</keyword>
<organism evidence="16 17">
    <name type="scientific">Aciditerrimonas ferrireducens</name>
    <dbReference type="NCBI Taxonomy" id="667306"/>
    <lineage>
        <taxon>Bacteria</taxon>
        <taxon>Bacillati</taxon>
        <taxon>Actinomycetota</taxon>
        <taxon>Acidimicrobiia</taxon>
        <taxon>Acidimicrobiales</taxon>
        <taxon>Acidimicrobiaceae</taxon>
        <taxon>Aciditerrimonas</taxon>
    </lineage>
</organism>
<feature type="domain" description="HD" evidence="14">
    <location>
        <begin position="274"/>
        <end position="353"/>
    </location>
</feature>
<keyword evidence="5" id="KW-0819">tRNA processing</keyword>
<comment type="cofactor">
    <cofactor evidence="1">
        <name>Mg(2+)</name>
        <dbReference type="ChEBI" id="CHEBI:18420"/>
    </cofactor>
</comment>
<evidence type="ECO:0000256" key="12">
    <source>
        <dbReference type="SAM" id="MobiDB-lite"/>
    </source>
</evidence>
<evidence type="ECO:0000313" key="17">
    <source>
        <dbReference type="Proteomes" id="UP001589788"/>
    </source>
</evidence>
<feature type="coiled-coil region" evidence="11">
    <location>
        <begin position="381"/>
        <end position="408"/>
    </location>
</feature>
<dbReference type="InterPro" id="IPR032828">
    <property type="entry name" value="PolyA_RNA-bd"/>
</dbReference>
<dbReference type="Pfam" id="PF12627">
    <property type="entry name" value="PolyA_pol_RNAbd"/>
    <property type="match status" value="1"/>
</dbReference>
<evidence type="ECO:0000256" key="8">
    <source>
        <dbReference type="ARBA" id="ARBA00022741"/>
    </source>
</evidence>
<evidence type="ECO:0000256" key="7">
    <source>
        <dbReference type="ARBA" id="ARBA00022723"/>
    </source>
</evidence>
<accession>A0ABV6C2W6</accession>
<dbReference type="NCBIfam" id="TIGR02692">
    <property type="entry name" value="tRNA_CCA_actino"/>
    <property type="match status" value="1"/>
</dbReference>
<evidence type="ECO:0000256" key="6">
    <source>
        <dbReference type="ARBA" id="ARBA00022695"/>
    </source>
</evidence>
<dbReference type="InterPro" id="IPR043519">
    <property type="entry name" value="NT_sf"/>
</dbReference>
<evidence type="ECO:0000256" key="3">
    <source>
        <dbReference type="ARBA" id="ARBA00022555"/>
    </source>
</evidence>
<comment type="similarity">
    <text evidence="2">Belongs to the tRNA nucleotidyltransferase/poly(A) polymerase family.</text>
</comment>
<dbReference type="Gene3D" id="1.10.3090.10">
    <property type="entry name" value="cca-adding enzyme, domain 2"/>
    <property type="match status" value="1"/>
</dbReference>
<feature type="region of interest" description="Disordered" evidence="12">
    <location>
        <begin position="465"/>
        <end position="510"/>
    </location>
</feature>
<protein>
    <submittedName>
        <fullName evidence="16">CCA tRNA nucleotidyltransferase</fullName>
        <ecNumber evidence="16">2.7.7.72</ecNumber>
    </submittedName>
</protein>
<dbReference type="InterPro" id="IPR002646">
    <property type="entry name" value="PolA_pol_head_dom"/>
</dbReference>
<dbReference type="Pfam" id="PF01966">
    <property type="entry name" value="HD"/>
    <property type="match status" value="1"/>
</dbReference>
<evidence type="ECO:0000259" key="14">
    <source>
        <dbReference type="Pfam" id="PF01966"/>
    </source>
</evidence>
<evidence type="ECO:0000256" key="1">
    <source>
        <dbReference type="ARBA" id="ARBA00001946"/>
    </source>
</evidence>
<dbReference type="Gene3D" id="3.30.460.10">
    <property type="entry name" value="Beta Polymerase, domain 2"/>
    <property type="match status" value="1"/>
</dbReference>
<feature type="domain" description="tRNA nucleotidyltransferase/poly(A) polymerase RNA and SrmB- binding" evidence="15">
    <location>
        <begin position="187"/>
        <end position="245"/>
    </location>
</feature>
<evidence type="ECO:0000313" key="16">
    <source>
        <dbReference type="EMBL" id="MFC0080607.1"/>
    </source>
</evidence>
<evidence type="ECO:0000259" key="13">
    <source>
        <dbReference type="Pfam" id="PF01743"/>
    </source>
</evidence>
<dbReference type="InterPro" id="IPR050124">
    <property type="entry name" value="tRNA_CCA-adding_enzyme"/>
</dbReference>
<gene>
    <name evidence="16" type="ORF">ACFFRE_00350</name>
</gene>
<proteinExistence type="inferred from homology"/>